<dbReference type="Pfam" id="PF00072">
    <property type="entry name" value="Response_reg"/>
    <property type="match status" value="1"/>
</dbReference>
<keyword evidence="1 6" id="KW-0597">Phosphoprotein</keyword>
<dbReference type="GO" id="GO:0000976">
    <property type="term" value="F:transcription cis-regulatory region binding"/>
    <property type="evidence" value="ECO:0007669"/>
    <property type="project" value="TreeGrafter"/>
</dbReference>
<dbReference type="Pfam" id="PF00486">
    <property type="entry name" value="Trans_reg_C"/>
    <property type="match status" value="1"/>
</dbReference>
<dbReference type="InterPro" id="IPR016032">
    <property type="entry name" value="Sig_transdc_resp-reg_C-effctor"/>
</dbReference>
<evidence type="ECO:0000256" key="6">
    <source>
        <dbReference type="PROSITE-ProRule" id="PRU00169"/>
    </source>
</evidence>
<dbReference type="InterPro" id="IPR011006">
    <property type="entry name" value="CheY-like_superfamily"/>
</dbReference>
<dbReference type="CDD" id="cd17574">
    <property type="entry name" value="REC_OmpR"/>
    <property type="match status" value="1"/>
</dbReference>
<dbReference type="EMBL" id="QFWT01000009">
    <property type="protein sequence ID" value="PWI32467.1"/>
    <property type="molecule type" value="Genomic_DNA"/>
</dbReference>
<evidence type="ECO:0000256" key="3">
    <source>
        <dbReference type="ARBA" id="ARBA00023015"/>
    </source>
</evidence>
<evidence type="ECO:0000256" key="5">
    <source>
        <dbReference type="ARBA" id="ARBA00023163"/>
    </source>
</evidence>
<dbReference type="Proteomes" id="UP000245362">
    <property type="component" value="Unassembled WGS sequence"/>
</dbReference>
<keyword evidence="3" id="KW-0805">Transcription regulation</keyword>
<dbReference type="GO" id="GO:0006355">
    <property type="term" value="P:regulation of DNA-templated transcription"/>
    <property type="evidence" value="ECO:0007669"/>
    <property type="project" value="InterPro"/>
</dbReference>
<dbReference type="InterPro" id="IPR001867">
    <property type="entry name" value="OmpR/PhoB-type_DNA-bd"/>
</dbReference>
<name>A0A2U3B6R1_9VIBR</name>
<gene>
    <name evidence="10" type="ORF">DI392_15555</name>
</gene>
<dbReference type="PANTHER" id="PTHR48111">
    <property type="entry name" value="REGULATOR OF RPOS"/>
    <property type="match status" value="1"/>
</dbReference>
<dbReference type="PROSITE" id="PS50110">
    <property type="entry name" value="RESPONSE_REGULATORY"/>
    <property type="match status" value="1"/>
</dbReference>
<evidence type="ECO:0000313" key="10">
    <source>
        <dbReference type="EMBL" id="PWI32467.1"/>
    </source>
</evidence>
<dbReference type="InterPro" id="IPR036388">
    <property type="entry name" value="WH-like_DNA-bd_sf"/>
</dbReference>
<keyword evidence="4 7" id="KW-0238">DNA-binding</keyword>
<dbReference type="PROSITE" id="PS51755">
    <property type="entry name" value="OMPR_PHOB"/>
    <property type="match status" value="1"/>
</dbReference>
<dbReference type="OrthoDB" id="4127888at2"/>
<protein>
    <submittedName>
        <fullName evidence="10">DNA-binding response regulator</fullName>
    </submittedName>
</protein>
<feature type="DNA-binding region" description="OmpR/PhoB-type" evidence="7">
    <location>
        <begin position="125"/>
        <end position="218"/>
    </location>
</feature>
<evidence type="ECO:0000256" key="4">
    <source>
        <dbReference type="ARBA" id="ARBA00023125"/>
    </source>
</evidence>
<evidence type="ECO:0000313" key="11">
    <source>
        <dbReference type="Proteomes" id="UP000245362"/>
    </source>
</evidence>
<evidence type="ECO:0000259" key="8">
    <source>
        <dbReference type="PROSITE" id="PS50110"/>
    </source>
</evidence>
<comment type="caution">
    <text evidence="10">The sequence shown here is derived from an EMBL/GenBank/DDBJ whole genome shotgun (WGS) entry which is preliminary data.</text>
</comment>
<sequence>MRVLIVEDSIQIAANIGEYLEIMGHSVDFAYTGQAALALLSENQFDVMILDIMMPGLDGLSTCKKIREQGRDHLPILFLTACDTLEDKLAGFAAGGDDYLIKPFAMQELLARLTAITLRAKGGRNHEITFSGLTLSTETEQAFFHDNQLKLDPLLFKLLKTLLLSAPRIVHKQDLEYELWHGEPIDSSVLRTHIYRLRKVLPEGLLETVRGKGYRLNEIS</sequence>
<dbReference type="GO" id="GO:0005829">
    <property type="term" value="C:cytosol"/>
    <property type="evidence" value="ECO:0007669"/>
    <property type="project" value="TreeGrafter"/>
</dbReference>
<keyword evidence="11" id="KW-1185">Reference proteome</keyword>
<feature type="domain" description="Response regulatory" evidence="8">
    <location>
        <begin position="2"/>
        <end position="117"/>
    </location>
</feature>
<dbReference type="FunFam" id="3.40.50.2300:FF:000001">
    <property type="entry name" value="DNA-binding response regulator PhoB"/>
    <property type="match status" value="1"/>
</dbReference>
<dbReference type="AlphaFoldDB" id="A0A2U3B6R1"/>
<feature type="modified residue" description="4-aspartylphosphate" evidence="6">
    <location>
        <position position="51"/>
    </location>
</feature>
<dbReference type="SUPFAM" id="SSF52172">
    <property type="entry name" value="CheY-like"/>
    <property type="match status" value="1"/>
</dbReference>
<feature type="domain" description="OmpR/PhoB-type" evidence="9">
    <location>
        <begin position="125"/>
        <end position="218"/>
    </location>
</feature>
<dbReference type="SMART" id="SM00448">
    <property type="entry name" value="REC"/>
    <property type="match status" value="1"/>
</dbReference>
<dbReference type="InterPro" id="IPR001789">
    <property type="entry name" value="Sig_transdc_resp-reg_receiver"/>
</dbReference>
<dbReference type="SUPFAM" id="SSF46894">
    <property type="entry name" value="C-terminal effector domain of the bipartite response regulators"/>
    <property type="match status" value="1"/>
</dbReference>
<dbReference type="SMART" id="SM00862">
    <property type="entry name" value="Trans_reg_C"/>
    <property type="match status" value="1"/>
</dbReference>
<evidence type="ECO:0000256" key="7">
    <source>
        <dbReference type="PROSITE-ProRule" id="PRU01091"/>
    </source>
</evidence>
<evidence type="ECO:0000256" key="2">
    <source>
        <dbReference type="ARBA" id="ARBA00023012"/>
    </source>
</evidence>
<accession>A0A2U3B6R1</accession>
<dbReference type="Gene3D" id="3.40.50.2300">
    <property type="match status" value="1"/>
</dbReference>
<keyword evidence="2" id="KW-0902">Two-component regulatory system</keyword>
<dbReference type="Gene3D" id="1.10.10.10">
    <property type="entry name" value="Winged helix-like DNA-binding domain superfamily/Winged helix DNA-binding domain"/>
    <property type="match status" value="1"/>
</dbReference>
<dbReference type="PANTHER" id="PTHR48111:SF22">
    <property type="entry name" value="REGULATOR OF RPOS"/>
    <property type="match status" value="1"/>
</dbReference>
<evidence type="ECO:0000256" key="1">
    <source>
        <dbReference type="ARBA" id="ARBA00022553"/>
    </source>
</evidence>
<reference evidence="10 11" key="1">
    <citation type="submission" date="2018-05" db="EMBL/GenBank/DDBJ databases">
        <title>Vibrio limimaris sp. nov., isolated from marine sediment.</title>
        <authorList>
            <person name="Li C.-M."/>
        </authorList>
    </citation>
    <scope>NUCLEOTIDE SEQUENCE [LARGE SCALE GENOMIC DNA]</scope>
    <source>
        <strain evidence="10 11">E4404</strain>
    </source>
</reference>
<proteinExistence type="predicted"/>
<dbReference type="GO" id="GO:0000156">
    <property type="term" value="F:phosphorelay response regulator activity"/>
    <property type="evidence" value="ECO:0007669"/>
    <property type="project" value="TreeGrafter"/>
</dbReference>
<dbReference type="InterPro" id="IPR039420">
    <property type="entry name" value="WalR-like"/>
</dbReference>
<dbReference type="CDD" id="cd00383">
    <property type="entry name" value="trans_reg_C"/>
    <property type="match status" value="1"/>
</dbReference>
<dbReference type="RefSeq" id="WP_109320607.1">
    <property type="nucleotide sequence ID" value="NZ_QFWT01000009.1"/>
</dbReference>
<keyword evidence="5" id="KW-0804">Transcription</keyword>
<evidence type="ECO:0000259" key="9">
    <source>
        <dbReference type="PROSITE" id="PS51755"/>
    </source>
</evidence>
<dbReference type="GO" id="GO:0032993">
    <property type="term" value="C:protein-DNA complex"/>
    <property type="evidence" value="ECO:0007669"/>
    <property type="project" value="TreeGrafter"/>
</dbReference>
<dbReference type="Gene3D" id="6.10.250.690">
    <property type="match status" value="1"/>
</dbReference>
<organism evidence="10 11">
    <name type="scientific">Vibrio albus</name>
    <dbReference type="NCBI Taxonomy" id="2200953"/>
    <lineage>
        <taxon>Bacteria</taxon>
        <taxon>Pseudomonadati</taxon>
        <taxon>Pseudomonadota</taxon>
        <taxon>Gammaproteobacteria</taxon>
        <taxon>Vibrionales</taxon>
        <taxon>Vibrionaceae</taxon>
        <taxon>Vibrio</taxon>
    </lineage>
</organism>